<feature type="compositionally biased region" description="Polar residues" evidence="2">
    <location>
        <begin position="414"/>
        <end position="441"/>
    </location>
</feature>
<feature type="domain" description="CCHC-type" evidence="3">
    <location>
        <begin position="379"/>
        <end position="394"/>
    </location>
</feature>
<evidence type="ECO:0000259" key="3">
    <source>
        <dbReference type="PROSITE" id="PS50158"/>
    </source>
</evidence>
<feature type="compositionally biased region" description="Polar residues" evidence="2">
    <location>
        <begin position="304"/>
        <end position="314"/>
    </location>
</feature>
<keyword evidence="4" id="KW-1185">Reference proteome</keyword>
<feature type="region of interest" description="Disordered" evidence="2">
    <location>
        <begin position="304"/>
        <end position="375"/>
    </location>
</feature>
<accession>A0A914IGB2</accession>
<dbReference type="PROSITE" id="PS50158">
    <property type="entry name" value="ZF_CCHC"/>
    <property type="match status" value="1"/>
</dbReference>
<dbReference type="WBParaSite" id="Gr19_v10_g9966.t1">
    <property type="protein sequence ID" value="Gr19_v10_g9966.t1"/>
    <property type="gene ID" value="Gr19_v10_g9966"/>
</dbReference>
<organism evidence="4 5">
    <name type="scientific">Globodera rostochiensis</name>
    <name type="common">Golden nematode worm</name>
    <name type="synonym">Heterodera rostochiensis</name>
    <dbReference type="NCBI Taxonomy" id="31243"/>
    <lineage>
        <taxon>Eukaryota</taxon>
        <taxon>Metazoa</taxon>
        <taxon>Ecdysozoa</taxon>
        <taxon>Nematoda</taxon>
        <taxon>Chromadorea</taxon>
        <taxon>Rhabditida</taxon>
        <taxon>Tylenchina</taxon>
        <taxon>Tylenchomorpha</taxon>
        <taxon>Tylenchoidea</taxon>
        <taxon>Heteroderidae</taxon>
        <taxon>Heteroderinae</taxon>
        <taxon>Globodera</taxon>
    </lineage>
</organism>
<dbReference type="Proteomes" id="UP000887572">
    <property type="component" value="Unplaced"/>
</dbReference>
<dbReference type="GO" id="GO:0003676">
    <property type="term" value="F:nucleic acid binding"/>
    <property type="evidence" value="ECO:0007669"/>
    <property type="project" value="InterPro"/>
</dbReference>
<sequence>MPLTSYPTGSGIPLACVSEAVNVNKRDGELSGIPLACGPEAVNVNKRDGELSGIPLACGPEAVNVNKRDGEVTIGASARKFWQGKMSAKVPEVEKVHPKKNERTIYGINMLSSGLSVGSSLEMFGEESAIEFDDWAERFKDHLTVSGKNFTDQEKVTRFKLSLKDAPRALFKELPPAQTTTLDLAMTALRAKLDSPQRREIAKRTLTLCRQREDESVAQFLRRLTPLIEATNQSLTETQRKEKVCEEFLDRLKPNMSFLIRLVGLTRVKSLDVVKAQAEELEALLLVNRGDEVSRLSQAVNVINNRPSQPQWSAGPSPGDAGNEQGSSGSNMRNFGQFSAPNEQRQPPSFGGARGGFRNWGQGRQEQFNHNNWSGDRQCQYCGRIGHLVYDCQERQADFEDHQGRAVGQKEWSDQQSAQPQMGWRNQSNSAAIHPPSTTSEGFMEDLARSLVEMSVRSNTGRPAPEEGSDQRR</sequence>
<feature type="compositionally biased region" description="Polar residues" evidence="2">
    <location>
        <begin position="362"/>
        <end position="375"/>
    </location>
</feature>
<evidence type="ECO:0000313" key="5">
    <source>
        <dbReference type="WBParaSite" id="Gr19_v10_g9966.t1"/>
    </source>
</evidence>
<keyword evidence="1" id="KW-0479">Metal-binding</keyword>
<proteinExistence type="predicted"/>
<dbReference type="AlphaFoldDB" id="A0A914IGB2"/>
<dbReference type="InterPro" id="IPR001878">
    <property type="entry name" value="Znf_CCHC"/>
</dbReference>
<dbReference type="PANTHER" id="PTHR33223">
    <property type="entry name" value="CCHC-TYPE DOMAIN-CONTAINING PROTEIN"/>
    <property type="match status" value="1"/>
</dbReference>
<protein>
    <submittedName>
        <fullName evidence="5">CCHC-type domain-containing protein</fullName>
    </submittedName>
</protein>
<evidence type="ECO:0000256" key="2">
    <source>
        <dbReference type="SAM" id="MobiDB-lite"/>
    </source>
</evidence>
<dbReference type="GO" id="GO:0008270">
    <property type="term" value="F:zinc ion binding"/>
    <property type="evidence" value="ECO:0007669"/>
    <property type="project" value="UniProtKB-KW"/>
</dbReference>
<dbReference type="GO" id="GO:0019899">
    <property type="term" value="F:enzyme binding"/>
    <property type="evidence" value="ECO:0007669"/>
    <property type="project" value="UniProtKB-ARBA"/>
</dbReference>
<keyword evidence="1" id="KW-0862">Zinc</keyword>
<evidence type="ECO:0000313" key="4">
    <source>
        <dbReference type="Proteomes" id="UP000887572"/>
    </source>
</evidence>
<reference evidence="5" key="1">
    <citation type="submission" date="2022-11" db="UniProtKB">
        <authorList>
            <consortium name="WormBaseParasite"/>
        </authorList>
    </citation>
    <scope>IDENTIFICATION</scope>
</reference>
<dbReference type="PANTHER" id="PTHR33223:SF6">
    <property type="entry name" value="CCHC-TYPE DOMAIN-CONTAINING PROTEIN"/>
    <property type="match status" value="1"/>
</dbReference>
<evidence type="ECO:0000256" key="1">
    <source>
        <dbReference type="PROSITE-ProRule" id="PRU00047"/>
    </source>
</evidence>
<feature type="region of interest" description="Disordered" evidence="2">
    <location>
        <begin position="405"/>
        <end position="473"/>
    </location>
</feature>
<keyword evidence="1" id="KW-0863">Zinc-finger</keyword>
<dbReference type="SUPFAM" id="SSF57756">
    <property type="entry name" value="Retrovirus zinc finger-like domains"/>
    <property type="match status" value="1"/>
</dbReference>
<feature type="compositionally biased region" description="Polar residues" evidence="2">
    <location>
        <begin position="324"/>
        <end position="347"/>
    </location>
</feature>
<name>A0A914IGB2_GLORO</name>
<dbReference type="InterPro" id="IPR036875">
    <property type="entry name" value="Znf_CCHC_sf"/>
</dbReference>